<dbReference type="InterPro" id="IPR043502">
    <property type="entry name" value="DNA/RNA_pol_sf"/>
</dbReference>
<dbReference type="PANTHER" id="PTHR11076:SF33">
    <property type="entry name" value="DNA POLYMERASE KAPPA"/>
    <property type="match status" value="1"/>
</dbReference>
<dbReference type="SUPFAM" id="SSF100879">
    <property type="entry name" value="Lesion bypass DNA polymerase (Y-family), little finger domain"/>
    <property type="match status" value="1"/>
</dbReference>
<keyword evidence="18" id="KW-1185">Reference proteome</keyword>
<feature type="domain" description="UmuC" evidence="16">
    <location>
        <begin position="9"/>
        <end position="188"/>
    </location>
</feature>
<keyword evidence="8 15" id="KW-0479">Metal-binding</keyword>
<keyword evidence="5 15" id="KW-0808">Transferase</keyword>
<evidence type="ECO:0000313" key="18">
    <source>
        <dbReference type="Proteomes" id="UP001485459"/>
    </source>
</evidence>
<evidence type="ECO:0000256" key="4">
    <source>
        <dbReference type="ARBA" id="ARBA00022490"/>
    </source>
</evidence>
<organism evidence="17 18">
    <name type="scientific">Chitinophaga pollutisoli</name>
    <dbReference type="NCBI Taxonomy" id="3133966"/>
    <lineage>
        <taxon>Bacteria</taxon>
        <taxon>Pseudomonadati</taxon>
        <taxon>Bacteroidota</taxon>
        <taxon>Chitinophagia</taxon>
        <taxon>Chitinophagales</taxon>
        <taxon>Chitinophagaceae</taxon>
        <taxon>Chitinophaga</taxon>
    </lineage>
</organism>
<evidence type="ECO:0000313" key="17">
    <source>
        <dbReference type="EMBL" id="WZN43174.1"/>
    </source>
</evidence>
<comment type="cofactor">
    <cofactor evidence="15">
        <name>Mg(2+)</name>
        <dbReference type="ChEBI" id="CHEBI:18420"/>
    </cofactor>
    <text evidence="15">Binds 2 magnesium ions per subunit.</text>
</comment>
<evidence type="ECO:0000256" key="11">
    <source>
        <dbReference type="ARBA" id="ARBA00022932"/>
    </source>
</evidence>
<feature type="binding site" evidence="15">
    <location>
        <position position="13"/>
    </location>
    <ligand>
        <name>Mg(2+)</name>
        <dbReference type="ChEBI" id="CHEBI:18420"/>
    </ligand>
</feature>
<evidence type="ECO:0000256" key="12">
    <source>
        <dbReference type="ARBA" id="ARBA00023125"/>
    </source>
</evidence>
<dbReference type="PROSITE" id="PS50173">
    <property type="entry name" value="UMUC"/>
    <property type="match status" value="1"/>
</dbReference>
<dbReference type="GO" id="GO:0003887">
    <property type="term" value="F:DNA-directed DNA polymerase activity"/>
    <property type="evidence" value="ECO:0007669"/>
    <property type="project" value="UniProtKB-EC"/>
</dbReference>
<evidence type="ECO:0000259" key="16">
    <source>
        <dbReference type="PROSITE" id="PS50173"/>
    </source>
</evidence>
<evidence type="ECO:0000256" key="2">
    <source>
        <dbReference type="ARBA" id="ARBA00010945"/>
    </source>
</evidence>
<evidence type="ECO:0000256" key="3">
    <source>
        <dbReference type="ARBA" id="ARBA00022457"/>
    </source>
</evidence>
<evidence type="ECO:0000256" key="10">
    <source>
        <dbReference type="ARBA" id="ARBA00022842"/>
    </source>
</evidence>
<comment type="subunit">
    <text evidence="15">Monomer.</text>
</comment>
<keyword evidence="10 15" id="KW-0460">Magnesium</keyword>
<dbReference type="InterPro" id="IPR050116">
    <property type="entry name" value="DNA_polymerase-Y"/>
</dbReference>
<keyword evidence="7 15" id="KW-0235">DNA replication</keyword>
<dbReference type="InterPro" id="IPR036775">
    <property type="entry name" value="DNA_pol_Y-fam_lit_finger_sf"/>
</dbReference>
<evidence type="ECO:0000256" key="7">
    <source>
        <dbReference type="ARBA" id="ARBA00022705"/>
    </source>
</evidence>
<comment type="catalytic activity">
    <reaction evidence="14 15">
        <text>DNA(n) + a 2'-deoxyribonucleoside 5'-triphosphate = DNA(n+1) + diphosphate</text>
        <dbReference type="Rhea" id="RHEA:22508"/>
        <dbReference type="Rhea" id="RHEA-COMP:17339"/>
        <dbReference type="Rhea" id="RHEA-COMP:17340"/>
        <dbReference type="ChEBI" id="CHEBI:33019"/>
        <dbReference type="ChEBI" id="CHEBI:61560"/>
        <dbReference type="ChEBI" id="CHEBI:173112"/>
        <dbReference type="EC" id="2.7.7.7"/>
    </reaction>
</comment>
<comment type="function">
    <text evidence="15">Poorly processive, error-prone DNA polymerase involved in untargeted mutagenesis. Copies undamaged DNA at stalled replication forks, which arise in vivo from mismatched or misaligned primer ends. These misaligned primers can be extended by PolIV. Exhibits no 3'-5' exonuclease (proofreading) activity. May be involved in translesional synthesis, in conjunction with the beta clamp from PolIII.</text>
</comment>
<dbReference type="RefSeq" id="WP_341837992.1">
    <property type="nucleotide sequence ID" value="NZ_CP149822.1"/>
</dbReference>
<dbReference type="CDD" id="cd03586">
    <property type="entry name" value="PolY_Pol_IV_kappa"/>
    <property type="match status" value="1"/>
</dbReference>
<dbReference type="SUPFAM" id="SSF56672">
    <property type="entry name" value="DNA/RNA polymerases"/>
    <property type="match status" value="1"/>
</dbReference>
<dbReference type="Pfam" id="PF00817">
    <property type="entry name" value="IMS"/>
    <property type="match status" value="1"/>
</dbReference>
<dbReference type="Gene3D" id="1.10.150.20">
    <property type="entry name" value="5' to 3' exonuclease, C-terminal subdomain"/>
    <property type="match status" value="1"/>
</dbReference>
<keyword evidence="9 15" id="KW-0227">DNA damage</keyword>
<reference evidence="18" key="1">
    <citation type="submission" date="2024-03" db="EMBL/GenBank/DDBJ databases">
        <title>Chitinophaga horti sp. nov., isolated from garden soil.</title>
        <authorList>
            <person name="Lee D.S."/>
            <person name="Han D.M."/>
            <person name="Baek J.H."/>
            <person name="Choi D.G."/>
            <person name="Jeon J.H."/>
            <person name="Jeon C.O."/>
        </authorList>
    </citation>
    <scope>NUCLEOTIDE SEQUENCE [LARGE SCALE GENOMIC DNA]</scope>
    <source>
        <strain evidence="18">GPA1</strain>
    </source>
</reference>
<dbReference type="InterPro" id="IPR001126">
    <property type="entry name" value="UmuC"/>
</dbReference>
<sequence length="407" mass="46080">MLLDGQRTIAHFDLDCFFVSVECLKDRSLKGKPLLVGGKSDRAVVAACSYEARTFGIHSAMPMKMALRLCPHAIIRGGDFEEYSHFSREVTDIIAGSAPLYEKSSIDEFYLDLTGMDKYFGSLKWTSELRRKIMQQTQLPISLGLASNKLISKVATNEAKPNGQLSIPFGHEKSFLAPMPVEKIPMVGKETAAQLRRRGVETVKTLSEIPVGLLEAWMGKNGIALWNKANGIDESPVVPFHEQKSISTESTFPQDTIDLGYMHSELVRMTEKIGFELRQQNRLTGCVTVKIRYSDFETVTKQLNINYSSSDHVLLNHVKQLFTKLYDRRLLVRLIGVRFSHLVSGNYQISLFDDTEDMISLYQAIDSIKSQFGWQYLMRGSSSGGNFEQPMQPFRKATFVMKHRYPH</sequence>
<keyword evidence="4 15" id="KW-0963">Cytoplasm</keyword>
<evidence type="ECO:0000256" key="13">
    <source>
        <dbReference type="ARBA" id="ARBA00023204"/>
    </source>
</evidence>
<comment type="similarity">
    <text evidence="2 15">Belongs to the DNA polymerase type-Y family.</text>
</comment>
<keyword evidence="13 15" id="KW-0234">DNA repair</keyword>
<dbReference type="InterPro" id="IPR017961">
    <property type="entry name" value="DNA_pol_Y-fam_little_finger"/>
</dbReference>
<dbReference type="Pfam" id="PF11799">
    <property type="entry name" value="IMS_C"/>
    <property type="match status" value="1"/>
</dbReference>
<accession>A0ABZ2YWQ2</accession>
<evidence type="ECO:0000256" key="9">
    <source>
        <dbReference type="ARBA" id="ARBA00022763"/>
    </source>
</evidence>
<evidence type="ECO:0000256" key="5">
    <source>
        <dbReference type="ARBA" id="ARBA00022679"/>
    </source>
</evidence>
<protein>
    <recommendedName>
        <fullName evidence="15">DNA polymerase IV</fullName>
        <shortName evidence="15">Pol IV</shortName>
        <ecNumber evidence="15">2.7.7.7</ecNumber>
    </recommendedName>
</protein>
<gene>
    <name evidence="15 17" type="primary">dinB</name>
    <name evidence="17" type="ORF">WJU16_09030</name>
</gene>
<feature type="binding site" evidence="15">
    <location>
        <position position="107"/>
    </location>
    <ligand>
        <name>Mg(2+)</name>
        <dbReference type="ChEBI" id="CHEBI:18420"/>
    </ligand>
</feature>
<evidence type="ECO:0000256" key="15">
    <source>
        <dbReference type="HAMAP-Rule" id="MF_01113"/>
    </source>
</evidence>
<evidence type="ECO:0000256" key="1">
    <source>
        <dbReference type="ARBA" id="ARBA00004496"/>
    </source>
</evidence>
<dbReference type="InterPro" id="IPR043128">
    <property type="entry name" value="Rev_trsase/Diguanyl_cyclase"/>
</dbReference>
<keyword evidence="6 15" id="KW-0548">Nucleotidyltransferase</keyword>
<dbReference type="Proteomes" id="UP001485459">
    <property type="component" value="Chromosome"/>
</dbReference>
<keyword evidence="11 15" id="KW-0239">DNA-directed DNA polymerase</keyword>
<evidence type="ECO:0000256" key="8">
    <source>
        <dbReference type="ARBA" id="ARBA00022723"/>
    </source>
</evidence>
<keyword evidence="3 15" id="KW-0515">Mutator protein</keyword>
<dbReference type="Pfam" id="PF21999">
    <property type="entry name" value="IMS_HHH_1"/>
    <property type="match status" value="1"/>
</dbReference>
<dbReference type="EC" id="2.7.7.7" evidence="15"/>
<dbReference type="EMBL" id="CP149822">
    <property type="protein sequence ID" value="WZN43174.1"/>
    <property type="molecule type" value="Genomic_DNA"/>
</dbReference>
<evidence type="ECO:0000256" key="6">
    <source>
        <dbReference type="ARBA" id="ARBA00022695"/>
    </source>
</evidence>
<keyword evidence="12 15" id="KW-0238">DNA-binding</keyword>
<dbReference type="NCBIfam" id="NF002677">
    <property type="entry name" value="PRK02406.1"/>
    <property type="match status" value="1"/>
</dbReference>
<dbReference type="PANTHER" id="PTHR11076">
    <property type="entry name" value="DNA REPAIR POLYMERASE UMUC / TRANSFERASE FAMILY MEMBER"/>
    <property type="match status" value="1"/>
</dbReference>
<evidence type="ECO:0000256" key="14">
    <source>
        <dbReference type="ARBA" id="ARBA00049244"/>
    </source>
</evidence>
<name>A0ABZ2YWQ2_9BACT</name>
<proteinExistence type="inferred from homology"/>
<dbReference type="Gene3D" id="3.30.1490.100">
    <property type="entry name" value="DNA polymerase, Y-family, little finger domain"/>
    <property type="match status" value="1"/>
</dbReference>
<dbReference type="HAMAP" id="MF_01113">
    <property type="entry name" value="DNApol_IV"/>
    <property type="match status" value="1"/>
</dbReference>
<feature type="active site" evidence="15">
    <location>
        <position position="108"/>
    </location>
</feature>
<comment type="subcellular location">
    <subcellularLocation>
        <location evidence="1 15">Cytoplasm</location>
    </subcellularLocation>
</comment>
<dbReference type="Gene3D" id="3.30.70.270">
    <property type="match status" value="1"/>
</dbReference>
<dbReference type="Gene3D" id="3.40.1170.60">
    <property type="match status" value="1"/>
</dbReference>
<dbReference type="InterPro" id="IPR053848">
    <property type="entry name" value="IMS_HHH_1"/>
</dbReference>
<feature type="site" description="Substrate discrimination" evidence="15">
    <location>
        <position position="18"/>
    </location>
</feature>
<dbReference type="InterPro" id="IPR022880">
    <property type="entry name" value="DNApol_IV"/>
</dbReference>